<evidence type="ECO:0000256" key="1">
    <source>
        <dbReference type="SAM" id="MobiDB-lite"/>
    </source>
</evidence>
<dbReference type="AlphaFoldDB" id="C6W168"/>
<proteinExistence type="predicted"/>
<dbReference type="Proteomes" id="UP000002011">
    <property type="component" value="Chromosome"/>
</dbReference>
<protein>
    <recommendedName>
        <fullName evidence="2">eCIS core domain-containing protein</fullName>
    </recommendedName>
</protein>
<keyword evidence="4" id="KW-1185">Reference proteome</keyword>
<feature type="compositionally biased region" description="Basic and acidic residues" evidence="1">
    <location>
        <begin position="62"/>
        <end position="76"/>
    </location>
</feature>
<dbReference type="OrthoDB" id="4317910at2"/>
<organism evidence="3 4">
    <name type="scientific">Dyadobacter fermentans (strain ATCC 700827 / DSM 18053 / CIP 107007 / KCTC 52180 / NS114)</name>
    <dbReference type="NCBI Taxonomy" id="471854"/>
    <lineage>
        <taxon>Bacteria</taxon>
        <taxon>Pseudomonadati</taxon>
        <taxon>Bacteroidota</taxon>
        <taxon>Cytophagia</taxon>
        <taxon>Cytophagales</taxon>
        <taxon>Spirosomataceae</taxon>
        <taxon>Dyadobacter</taxon>
    </lineage>
</organism>
<dbReference type="RefSeq" id="WP_015810182.1">
    <property type="nucleotide sequence ID" value="NC_013037.1"/>
</dbReference>
<sequence length="1126" mass="121369">MKTAEKSSAHSLVQRSQHPFFSKRGEDSFFAPSGTPLQPKVEIGQPDDPYEREADAMAEQIVQKKEAEPGQKDKQKLQAKPVAESITPIVRRKRTEEEEHTAPQGFENQLNNSKGGGSPMPESVKSEMESGFGHDFSDVRLHTGSNAVQMSRNMQAQAFTHGNDIYFNENKYNPGSRDGKRLLAHELTHTVQQGGGVQKKIIQKAGNQSGGSDKSSDPDIYDGNEGLINARDFKVKIPQLQIPRFKSRYTPAPLIIPKTLTARVNQRDIWIKAVDKSNFATKVNEKLQAEQAPNDIVKNGANIYYLKATRTKSFVAGTKEQIADQLTIPAWTQSGEGAQFDVDHRLELQLGGDNSIDNLWLMDASANRSSGAKINNELNAKIGSILTAAKTKLGAKAPDSAESVRKGGKYEIEASTLSPNLPTVGDSSKNYELDQIQNKVSQLQGLKVLNKNQITAEGFIQAGDIKHILLLSKPSGGTSKKIPWASSDTTKTVNLPLGRGKQFEITSITYTPGAGGSMLITAFKNNDEKNLIQPVTFPNIPITESPLVSYGGVINSGSVIRSMRMELKGMSPITLNEGEFDLEQGFMARGQVNPTLPFLKPGSGIDIVFDGRGVSLEKTFNSGEISLPSPFKVSNCSLTVSVGTGGYSFEGGVDFGIDKVGKGSVRGGLYNNKVAIDGHFEFDPKLFNNARVDVRYRDEKLEVTGTIEIPKNKVTGIKKATATVNYAEGVLTANGNAELDIKGLDKGSMNLRYDGKELTIGGSFELSKDIPRIKSGSVSASVTAKEGAYAISASGTAVPDIPGIDSTISINYADGALTVEGSVTYEKGIAKGNVRMGATNRAVGPDGVPSGKPGDKWTIYGEGSLTLRLTPWLQATAGVKFSPTGELSVSGKIGLPGAVNVFDRKDFNKNLFHFPTLEIPLLAIPVGPRSIGLVATIGGGVDFNAGFGPGKLEELFAEVNYTVGQEDSLSLHGRGKFVVPADATIRIFGRAGIGLSIGIARVTGNIELGAAVGIKGAAEAEVDVNWDPVNGISLQAVGRVYVEPVLKFDVNLVLEAVLDLYFYELRKEWKKNLAQKEFGSGMRFGLEFPVKYKEGEPFNISADDIRVIQPDLDISTIVGRFKDELF</sequence>
<feature type="compositionally biased region" description="Polar residues" evidence="1">
    <location>
        <begin position="9"/>
        <end position="19"/>
    </location>
</feature>
<dbReference type="Pfam" id="PF13699">
    <property type="entry name" value="eCIS_core"/>
    <property type="match status" value="1"/>
</dbReference>
<dbReference type="InterPro" id="IPR025295">
    <property type="entry name" value="eCIS_core_dom"/>
</dbReference>
<reference evidence="3 4" key="1">
    <citation type="journal article" date="2009" name="Stand. Genomic Sci.">
        <title>Complete genome sequence of Dyadobacter fermentans type strain (NS114).</title>
        <authorList>
            <person name="Lang E."/>
            <person name="Lapidus A."/>
            <person name="Chertkov O."/>
            <person name="Brettin T."/>
            <person name="Detter J.C."/>
            <person name="Han C."/>
            <person name="Copeland A."/>
            <person name="Glavina Del Rio T."/>
            <person name="Nolan M."/>
            <person name="Chen F."/>
            <person name="Lucas S."/>
            <person name="Tice H."/>
            <person name="Cheng J.F."/>
            <person name="Land M."/>
            <person name="Hauser L."/>
            <person name="Chang Y.J."/>
            <person name="Jeffries C.D."/>
            <person name="Kopitz M."/>
            <person name="Bruce D."/>
            <person name="Goodwin L."/>
            <person name="Pitluck S."/>
            <person name="Ovchinnikova G."/>
            <person name="Pati A."/>
            <person name="Ivanova N."/>
            <person name="Mavrommatis K."/>
            <person name="Chen A."/>
            <person name="Palaniappan K."/>
            <person name="Chain P."/>
            <person name="Bristow J."/>
            <person name="Eisen J.A."/>
            <person name="Markowitz V."/>
            <person name="Hugenholtz P."/>
            <person name="Goker M."/>
            <person name="Rohde M."/>
            <person name="Kyrpides N.C."/>
            <person name="Klenk H.P."/>
        </authorList>
    </citation>
    <scope>NUCLEOTIDE SEQUENCE [LARGE SCALE GENOMIC DNA]</scope>
    <source>
        <strain evidence="4">ATCC 700827 / DSM 18053 / CIP 107007 / KCTC 52180 / NS114</strain>
    </source>
</reference>
<feature type="region of interest" description="Disordered" evidence="1">
    <location>
        <begin position="1"/>
        <end position="129"/>
    </location>
</feature>
<evidence type="ECO:0000313" key="3">
    <source>
        <dbReference type="EMBL" id="ACT91925.1"/>
    </source>
</evidence>
<evidence type="ECO:0000259" key="2">
    <source>
        <dbReference type="Pfam" id="PF13699"/>
    </source>
</evidence>
<name>C6W168_DYAFD</name>
<dbReference type="eggNOG" id="COG1361">
    <property type="taxonomic scope" value="Bacteria"/>
</dbReference>
<dbReference type="KEGG" id="dfe:Dfer_0663"/>
<accession>C6W168</accession>
<dbReference type="STRING" id="471854.Dfer_0663"/>
<feature type="domain" description="eCIS core" evidence="2">
    <location>
        <begin position="119"/>
        <end position="196"/>
    </location>
</feature>
<gene>
    <name evidence="3" type="ordered locus">Dfer_0663</name>
</gene>
<dbReference type="EMBL" id="CP001619">
    <property type="protein sequence ID" value="ACT91925.1"/>
    <property type="molecule type" value="Genomic_DNA"/>
</dbReference>
<dbReference type="HOGENOM" id="CLU_285281_0_0_10"/>
<evidence type="ECO:0000313" key="4">
    <source>
        <dbReference type="Proteomes" id="UP000002011"/>
    </source>
</evidence>